<keyword evidence="2" id="KW-1185">Reference proteome</keyword>
<sequence length="77" mass="8398">MTVTERETAIVGHAVHDIIRLTSHHGVHSATPFGVGLNSTASTGGVRYARPPATIWDHFMVRCHLPKGTWGRTRLAV</sequence>
<evidence type="ECO:0000313" key="1">
    <source>
        <dbReference type="EMBL" id="TWU02580.1"/>
    </source>
</evidence>
<name>A0A5C6ASB4_9BACT</name>
<protein>
    <submittedName>
        <fullName evidence="1">Uncharacterized protein</fullName>
    </submittedName>
</protein>
<organism evidence="1 2">
    <name type="scientific">Stieleria varia</name>
    <dbReference type="NCBI Taxonomy" id="2528005"/>
    <lineage>
        <taxon>Bacteria</taxon>
        <taxon>Pseudomonadati</taxon>
        <taxon>Planctomycetota</taxon>
        <taxon>Planctomycetia</taxon>
        <taxon>Pirellulales</taxon>
        <taxon>Pirellulaceae</taxon>
        <taxon>Stieleria</taxon>
    </lineage>
</organism>
<dbReference type="EMBL" id="SJPN01000004">
    <property type="protein sequence ID" value="TWU02580.1"/>
    <property type="molecule type" value="Genomic_DNA"/>
</dbReference>
<comment type="caution">
    <text evidence="1">The sequence shown here is derived from an EMBL/GenBank/DDBJ whole genome shotgun (WGS) entry which is preliminary data.</text>
</comment>
<reference evidence="1 2" key="1">
    <citation type="submission" date="2019-02" db="EMBL/GenBank/DDBJ databases">
        <title>Deep-cultivation of Planctomycetes and their phenomic and genomic characterization uncovers novel biology.</title>
        <authorList>
            <person name="Wiegand S."/>
            <person name="Jogler M."/>
            <person name="Boedeker C."/>
            <person name="Pinto D."/>
            <person name="Vollmers J."/>
            <person name="Rivas-Marin E."/>
            <person name="Kohn T."/>
            <person name="Peeters S.H."/>
            <person name="Heuer A."/>
            <person name="Rast P."/>
            <person name="Oberbeckmann S."/>
            <person name="Bunk B."/>
            <person name="Jeske O."/>
            <person name="Meyerdierks A."/>
            <person name="Storesund J.E."/>
            <person name="Kallscheuer N."/>
            <person name="Luecker S."/>
            <person name="Lage O.M."/>
            <person name="Pohl T."/>
            <person name="Merkel B.J."/>
            <person name="Hornburger P."/>
            <person name="Mueller R.-W."/>
            <person name="Bruemmer F."/>
            <person name="Labrenz M."/>
            <person name="Spormann A.M."/>
            <person name="Op Den Camp H."/>
            <person name="Overmann J."/>
            <person name="Amann R."/>
            <person name="Jetten M.S.M."/>
            <person name="Mascher T."/>
            <person name="Medema M.H."/>
            <person name="Devos D.P."/>
            <person name="Kaster A.-K."/>
            <person name="Ovreas L."/>
            <person name="Rohde M."/>
            <person name="Galperin M.Y."/>
            <person name="Jogler C."/>
        </authorList>
    </citation>
    <scope>NUCLEOTIDE SEQUENCE [LARGE SCALE GENOMIC DNA]</scope>
    <source>
        <strain evidence="1 2">Pla52n</strain>
    </source>
</reference>
<evidence type="ECO:0000313" key="2">
    <source>
        <dbReference type="Proteomes" id="UP000320176"/>
    </source>
</evidence>
<accession>A0A5C6ASB4</accession>
<dbReference type="Proteomes" id="UP000320176">
    <property type="component" value="Unassembled WGS sequence"/>
</dbReference>
<gene>
    <name evidence="1" type="ORF">Pla52n_36300</name>
</gene>
<dbReference type="AlphaFoldDB" id="A0A5C6ASB4"/>
<proteinExistence type="predicted"/>